<name>A0AAW1QIP8_9CHLO</name>
<dbReference type="Pfam" id="PF01940">
    <property type="entry name" value="DUF92"/>
    <property type="match status" value="1"/>
</dbReference>
<evidence type="ECO:0000256" key="6">
    <source>
        <dbReference type="SAM" id="Phobius"/>
    </source>
</evidence>
<gene>
    <name evidence="7" type="ORF">WJX81_005893</name>
</gene>
<keyword evidence="3 6" id="KW-0812">Transmembrane</keyword>
<dbReference type="InterPro" id="IPR002794">
    <property type="entry name" value="DUF92_TMEM19"/>
</dbReference>
<protein>
    <recommendedName>
        <fullName evidence="9">Transmembrane protein 19</fullName>
    </recommendedName>
</protein>
<evidence type="ECO:0000313" key="7">
    <source>
        <dbReference type="EMBL" id="KAK9821306.1"/>
    </source>
</evidence>
<dbReference type="Proteomes" id="UP001445335">
    <property type="component" value="Unassembled WGS sequence"/>
</dbReference>
<feature type="transmembrane region" description="Helical" evidence="6">
    <location>
        <begin position="215"/>
        <end position="237"/>
    </location>
</feature>
<reference evidence="7 8" key="1">
    <citation type="journal article" date="2024" name="Nat. Commun.">
        <title>Phylogenomics reveals the evolutionary origins of lichenization in chlorophyte algae.</title>
        <authorList>
            <person name="Puginier C."/>
            <person name="Libourel C."/>
            <person name="Otte J."/>
            <person name="Skaloud P."/>
            <person name="Haon M."/>
            <person name="Grisel S."/>
            <person name="Petersen M."/>
            <person name="Berrin J.G."/>
            <person name="Delaux P.M."/>
            <person name="Dal Grande F."/>
            <person name="Keller J."/>
        </authorList>
    </citation>
    <scope>NUCLEOTIDE SEQUENCE [LARGE SCALE GENOMIC DNA]</scope>
    <source>
        <strain evidence="7 8">SAG 245.80</strain>
    </source>
</reference>
<dbReference type="PANTHER" id="PTHR13353">
    <property type="entry name" value="TRANSMEMBRANE PROTEIN 19"/>
    <property type="match status" value="1"/>
</dbReference>
<comment type="subcellular location">
    <subcellularLocation>
        <location evidence="1">Membrane</location>
        <topology evidence="1">Multi-pass membrane protein</topology>
    </subcellularLocation>
</comment>
<feature type="transmembrane region" description="Helical" evidence="6">
    <location>
        <begin position="313"/>
        <end position="332"/>
    </location>
</feature>
<proteinExistence type="inferred from homology"/>
<dbReference type="PANTHER" id="PTHR13353:SF14">
    <property type="entry name" value="PROTEIN PGR"/>
    <property type="match status" value="1"/>
</dbReference>
<evidence type="ECO:0000313" key="8">
    <source>
        <dbReference type="Proteomes" id="UP001445335"/>
    </source>
</evidence>
<organism evidence="7 8">
    <name type="scientific">Elliptochloris bilobata</name>
    <dbReference type="NCBI Taxonomy" id="381761"/>
    <lineage>
        <taxon>Eukaryota</taxon>
        <taxon>Viridiplantae</taxon>
        <taxon>Chlorophyta</taxon>
        <taxon>core chlorophytes</taxon>
        <taxon>Trebouxiophyceae</taxon>
        <taxon>Trebouxiophyceae incertae sedis</taxon>
        <taxon>Elliptochloris clade</taxon>
        <taxon>Elliptochloris</taxon>
    </lineage>
</organism>
<evidence type="ECO:0008006" key="9">
    <source>
        <dbReference type="Google" id="ProtNLM"/>
    </source>
</evidence>
<evidence type="ECO:0000256" key="4">
    <source>
        <dbReference type="ARBA" id="ARBA00022989"/>
    </source>
</evidence>
<comment type="caution">
    <text evidence="7">The sequence shown here is derived from an EMBL/GenBank/DDBJ whole genome shotgun (WGS) entry which is preliminary data.</text>
</comment>
<keyword evidence="5 6" id="KW-0472">Membrane</keyword>
<comment type="similarity">
    <text evidence="2">Belongs to the TMEM19 family.</text>
</comment>
<dbReference type="EMBL" id="JALJOU010000104">
    <property type="protein sequence ID" value="KAK9821306.1"/>
    <property type="molecule type" value="Genomic_DNA"/>
</dbReference>
<evidence type="ECO:0000256" key="5">
    <source>
        <dbReference type="ARBA" id="ARBA00023136"/>
    </source>
</evidence>
<evidence type="ECO:0000256" key="2">
    <source>
        <dbReference type="ARBA" id="ARBA00009012"/>
    </source>
</evidence>
<dbReference type="AlphaFoldDB" id="A0AAW1QIP8"/>
<accession>A0AAW1QIP8</accession>
<keyword evidence="8" id="KW-1185">Reference proteome</keyword>
<evidence type="ECO:0000256" key="1">
    <source>
        <dbReference type="ARBA" id="ARBA00004141"/>
    </source>
</evidence>
<dbReference type="GO" id="GO:0016020">
    <property type="term" value="C:membrane"/>
    <property type="evidence" value="ECO:0007669"/>
    <property type="project" value="UniProtKB-SubCell"/>
</dbReference>
<sequence>MQAAERQVEVVHTLPSAREPRKVQPWEKVLQAAAAPAAVLASQAAGPAWQVAGAATCGLALGVSGHRRGSLSVSGAWAAAVVGTATLAASLRCGATLLAFYVASSRLTAYRERAKAVDDEFKPGGQRDWVQVCCNATVPSLLAIAAAVFTRARDAPIGLAGRPAAACLGGVLGYFACCCGDTWASELGQLSEDKPRLITTMQPVRTGTNGGVTKLGLAASAAGGLFVGLVFYCAALASPTLLVMPGQAAAAAQQWQLVPLGVLGGIFGSVADSVLGATVQYSGFSITTQRITGRPGPKVHRIAGHPLLSNNGVNLVSASMTAALVAWLVLLLF</sequence>
<evidence type="ECO:0000256" key="3">
    <source>
        <dbReference type="ARBA" id="ARBA00022692"/>
    </source>
</evidence>
<keyword evidence="4 6" id="KW-1133">Transmembrane helix</keyword>